<dbReference type="PANTHER" id="PTHR13557">
    <property type="entry name" value="COILED-COIL DOMAIN-CONTAINING PROTEIN 86"/>
    <property type="match status" value="1"/>
</dbReference>
<comment type="subcellular location">
    <subcellularLocation>
        <location evidence="2">Chromosome</location>
    </subcellularLocation>
    <subcellularLocation>
        <location evidence="3">Nucleus</location>
        <location evidence="3">Nucleolus</location>
    </subcellularLocation>
</comment>
<keyword evidence="10" id="KW-0164">Citrullination</keyword>
<sequence length="127" mass="15343">MASTSKQPTDLSTLNDTCKSNRWWKSKQTQKHSAIKKVKPLKTSWEKKQQMRAKKEQVKLLENEIREKQKQEKMEKIERKKEQERRRLENERKGEIVQAITKIHKLKKTKKRQLRTIQMRDTTTVSK</sequence>
<dbReference type="InterPro" id="IPR005579">
    <property type="entry name" value="Cgr1-like"/>
</dbReference>
<dbReference type="OrthoDB" id="277961at2759"/>
<dbReference type="AlphaFoldDB" id="A0A8S1FAS5"/>
<dbReference type="Pfam" id="PF03879">
    <property type="entry name" value="Cgr1"/>
    <property type="match status" value="1"/>
</dbReference>
<gene>
    <name evidence="15" type="ORF">CBOVIS_LOCUS10428</name>
</gene>
<evidence type="ECO:0000256" key="5">
    <source>
        <dbReference type="ARBA" id="ARBA00016738"/>
    </source>
</evidence>
<evidence type="ECO:0000256" key="12">
    <source>
        <dbReference type="ARBA" id="ARBA00023242"/>
    </source>
</evidence>
<evidence type="ECO:0000256" key="10">
    <source>
        <dbReference type="ARBA" id="ARBA00022934"/>
    </source>
</evidence>
<evidence type="ECO:0000256" key="8">
    <source>
        <dbReference type="ARBA" id="ARBA00022552"/>
    </source>
</evidence>
<proteinExistence type="inferred from homology"/>
<evidence type="ECO:0000313" key="15">
    <source>
        <dbReference type="EMBL" id="CAB3408679.1"/>
    </source>
</evidence>
<reference evidence="15 16" key="1">
    <citation type="submission" date="2020-04" db="EMBL/GenBank/DDBJ databases">
        <authorList>
            <person name="Laetsch R D."/>
            <person name="Stevens L."/>
            <person name="Kumar S."/>
            <person name="Blaxter L. M."/>
        </authorList>
    </citation>
    <scope>NUCLEOTIDE SEQUENCE [LARGE SCALE GENOMIC DNA]</scope>
</reference>
<keyword evidence="7" id="KW-0690">Ribosome biogenesis</keyword>
<evidence type="ECO:0000256" key="2">
    <source>
        <dbReference type="ARBA" id="ARBA00004286"/>
    </source>
</evidence>
<dbReference type="GO" id="GO:0005730">
    <property type="term" value="C:nucleolus"/>
    <property type="evidence" value="ECO:0007669"/>
    <property type="project" value="UniProtKB-SubCell"/>
</dbReference>
<evidence type="ECO:0000256" key="3">
    <source>
        <dbReference type="ARBA" id="ARBA00004604"/>
    </source>
</evidence>
<evidence type="ECO:0000256" key="1">
    <source>
        <dbReference type="ARBA" id="ARBA00004090"/>
    </source>
</evidence>
<feature type="compositionally biased region" description="Basic residues" evidence="14">
    <location>
        <begin position="25"/>
        <end position="40"/>
    </location>
</feature>
<dbReference type="GO" id="GO:0006364">
    <property type="term" value="P:rRNA processing"/>
    <property type="evidence" value="ECO:0007669"/>
    <property type="project" value="UniProtKB-KW"/>
</dbReference>
<comment type="similarity">
    <text evidence="4">Belongs to the CGR1 family.</text>
</comment>
<evidence type="ECO:0000256" key="6">
    <source>
        <dbReference type="ARBA" id="ARBA00022454"/>
    </source>
</evidence>
<evidence type="ECO:0000313" key="16">
    <source>
        <dbReference type="Proteomes" id="UP000494206"/>
    </source>
</evidence>
<evidence type="ECO:0000256" key="13">
    <source>
        <dbReference type="ARBA" id="ARBA00093307"/>
    </source>
</evidence>
<comment type="function">
    <text evidence="1">Involved in nucleolar integrity and required for processing of the pre-rRNA for the 60S ribosome subunit.</text>
</comment>
<keyword evidence="16" id="KW-1185">Reference proteome</keyword>
<dbReference type="PANTHER" id="PTHR13557:SF1">
    <property type="entry name" value="COILED-COIL DOMAIN-CONTAINING PROTEIN 86"/>
    <property type="match status" value="1"/>
</dbReference>
<comment type="function">
    <text evidence="13">Required for proper chromosome segregation during mitosis and error-free mitotic progression.</text>
</comment>
<evidence type="ECO:0000256" key="9">
    <source>
        <dbReference type="ARBA" id="ARBA00022553"/>
    </source>
</evidence>
<evidence type="ECO:0000256" key="4">
    <source>
        <dbReference type="ARBA" id="ARBA00007869"/>
    </source>
</evidence>
<feature type="region of interest" description="Disordered" evidence="14">
    <location>
        <begin position="69"/>
        <end position="90"/>
    </location>
</feature>
<feature type="region of interest" description="Disordered" evidence="14">
    <location>
        <begin position="25"/>
        <end position="48"/>
    </location>
</feature>
<dbReference type="EMBL" id="CADEPM010000007">
    <property type="protein sequence ID" value="CAB3408679.1"/>
    <property type="molecule type" value="Genomic_DNA"/>
</dbReference>
<keyword evidence="8" id="KW-0698">rRNA processing</keyword>
<evidence type="ECO:0000256" key="7">
    <source>
        <dbReference type="ARBA" id="ARBA00022517"/>
    </source>
</evidence>
<keyword evidence="11" id="KW-0175">Coiled coil</keyword>
<keyword evidence="9" id="KW-0597">Phosphoprotein</keyword>
<dbReference type="GO" id="GO:0005694">
    <property type="term" value="C:chromosome"/>
    <property type="evidence" value="ECO:0007669"/>
    <property type="project" value="UniProtKB-SubCell"/>
</dbReference>
<dbReference type="InterPro" id="IPR026570">
    <property type="entry name" value="CCDC86"/>
</dbReference>
<evidence type="ECO:0000256" key="11">
    <source>
        <dbReference type="ARBA" id="ARBA00023054"/>
    </source>
</evidence>
<dbReference type="Proteomes" id="UP000494206">
    <property type="component" value="Unassembled WGS sequence"/>
</dbReference>
<accession>A0A8S1FAS5</accession>
<organism evidence="15 16">
    <name type="scientific">Caenorhabditis bovis</name>
    <dbReference type="NCBI Taxonomy" id="2654633"/>
    <lineage>
        <taxon>Eukaryota</taxon>
        <taxon>Metazoa</taxon>
        <taxon>Ecdysozoa</taxon>
        <taxon>Nematoda</taxon>
        <taxon>Chromadorea</taxon>
        <taxon>Rhabditida</taxon>
        <taxon>Rhabditina</taxon>
        <taxon>Rhabditomorpha</taxon>
        <taxon>Rhabditoidea</taxon>
        <taxon>Rhabditidae</taxon>
        <taxon>Peloderinae</taxon>
        <taxon>Caenorhabditis</taxon>
    </lineage>
</organism>
<protein>
    <recommendedName>
        <fullName evidence="5">Coiled-coil domain-containing protein 86</fullName>
    </recommendedName>
</protein>
<name>A0A8S1FAS5_9PELO</name>
<evidence type="ECO:0000256" key="14">
    <source>
        <dbReference type="SAM" id="MobiDB-lite"/>
    </source>
</evidence>
<keyword evidence="6" id="KW-0158">Chromosome</keyword>
<keyword evidence="12" id="KW-0539">Nucleus</keyword>
<comment type="caution">
    <text evidence="15">The sequence shown here is derived from an EMBL/GenBank/DDBJ whole genome shotgun (WGS) entry which is preliminary data.</text>
</comment>